<keyword evidence="1" id="KW-0732">Signal</keyword>
<gene>
    <name evidence="2" type="ORF">Cba03nite_76580</name>
</gene>
<evidence type="ECO:0000313" key="3">
    <source>
        <dbReference type="Proteomes" id="UP000601223"/>
    </source>
</evidence>
<sequence>MKSRRQAAGTRGRSTLAALLLTAVTAVSGGCGAPEFEYVKNADDGVYFKVPNGWQRLTHEEMDGLLSGEDPESAAAAARRERIWSVGYDGDDSAQPLHLFLGLGDEPFVYVMVRRLSEAEVNAVSLNGARDLLFPITPQAREDNAQNPIFQGFELISDEVLAAESGVRGARTVFNYSPGGGALQTFVQTVYVDDVGGRLYQFILRCSATCYRLRAADLDAVVQSFTVRSPR</sequence>
<evidence type="ECO:0000256" key="1">
    <source>
        <dbReference type="SAM" id="SignalP"/>
    </source>
</evidence>
<feature type="signal peptide" evidence="1">
    <location>
        <begin position="1"/>
        <end position="33"/>
    </location>
</feature>
<dbReference type="Proteomes" id="UP000601223">
    <property type="component" value="Unassembled WGS sequence"/>
</dbReference>
<accession>A0A8J3JPR3</accession>
<proteinExistence type="predicted"/>
<evidence type="ECO:0008006" key="4">
    <source>
        <dbReference type="Google" id="ProtNLM"/>
    </source>
</evidence>
<keyword evidence="3" id="KW-1185">Reference proteome</keyword>
<organism evidence="2 3">
    <name type="scientific">Catellatospora bangladeshensis</name>
    <dbReference type="NCBI Taxonomy" id="310355"/>
    <lineage>
        <taxon>Bacteria</taxon>
        <taxon>Bacillati</taxon>
        <taxon>Actinomycetota</taxon>
        <taxon>Actinomycetes</taxon>
        <taxon>Micromonosporales</taxon>
        <taxon>Micromonosporaceae</taxon>
        <taxon>Catellatospora</taxon>
    </lineage>
</organism>
<reference evidence="2 3" key="1">
    <citation type="submission" date="2021-01" db="EMBL/GenBank/DDBJ databases">
        <title>Whole genome shotgun sequence of Catellatospora bangladeshensis NBRC 107357.</title>
        <authorList>
            <person name="Komaki H."/>
            <person name="Tamura T."/>
        </authorList>
    </citation>
    <scope>NUCLEOTIDE SEQUENCE [LARGE SCALE GENOMIC DNA]</scope>
    <source>
        <strain evidence="2 3">NBRC 107357</strain>
    </source>
</reference>
<dbReference type="RefSeq" id="WP_203757199.1">
    <property type="nucleotide sequence ID" value="NZ_BONF01000065.1"/>
</dbReference>
<dbReference type="AlphaFoldDB" id="A0A8J3JPR3"/>
<comment type="caution">
    <text evidence="2">The sequence shown here is derived from an EMBL/GenBank/DDBJ whole genome shotgun (WGS) entry which is preliminary data.</text>
</comment>
<dbReference type="EMBL" id="BONF01000065">
    <property type="protein sequence ID" value="GIF86309.1"/>
    <property type="molecule type" value="Genomic_DNA"/>
</dbReference>
<protein>
    <recommendedName>
        <fullName evidence="4">Lipoprotein</fullName>
    </recommendedName>
</protein>
<feature type="chain" id="PRO_5038359894" description="Lipoprotein" evidence="1">
    <location>
        <begin position="34"/>
        <end position="231"/>
    </location>
</feature>
<name>A0A8J3JPR3_9ACTN</name>
<dbReference type="PROSITE" id="PS51257">
    <property type="entry name" value="PROKAR_LIPOPROTEIN"/>
    <property type="match status" value="1"/>
</dbReference>
<evidence type="ECO:0000313" key="2">
    <source>
        <dbReference type="EMBL" id="GIF86309.1"/>
    </source>
</evidence>